<name>A0A0G0E3X7_UNCC3</name>
<reference evidence="1 2" key="1">
    <citation type="journal article" date="2015" name="Nature">
        <title>rRNA introns, odd ribosomes, and small enigmatic genomes across a large radiation of phyla.</title>
        <authorList>
            <person name="Brown C.T."/>
            <person name="Hug L.A."/>
            <person name="Thomas B.C."/>
            <person name="Sharon I."/>
            <person name="Castelle C.J."/>
            <person name="Singh A."/>
            <person name="Wilkins M.J."/>
            <person name="Williams K.H."/>
            <person name="Banfield J.F."/>
        </authorList>
    </citation>
    <scope>NUCLEOTIDE SEQUENCE [LARGE SCALE GENOMIC DNA]</scope>
</reference>
<comment type="caution">
    <text evidence="1">The sequence shown here is derived from an EMBL/GenBank/DDBJ whole genome shotgun (WGS) entry which is preliminary data.</text>
</comment>
<organism evidence="1 2">
    <name type="scientific">candidate division CPR3 bacterium GW2011_GWF2_35_18</name>
    <dbReference type="NCBI Taxonomy" id="1618350"/>
    <lineage>
        <taxon>Bacteria</taxon>
        <taxon>Bacteria division CPR3</taxon>
    </lineage>
</organism>
<sequence>MKKKDAIFFTSFITVLTFVLLSFLETPVNKVLAEATSWLNTGNHMYSNVSGYVGIGTTAPGVKLHVYSGTPATLSSGGYLMIGNQASSNLIIDNNEISARNNGVHSDLYLQALGSTTSDTIINPNGGLVGIRTNDPLTTLHLGTGGPTLRLGDASVADGGQIEWRTTSARHWNIDQNNDTLRFFTENTSDGVGVVRMAISENGKLGLGIDTPGTTLHVYNGSPATLTGGGYIMVGDQGAANIIIDNNEISARNNGSYSDLYLQALGTNRNTIINPGNGKIGLGTTDPDEKLEVNGNIKLNGNIVSDGNICIGNCN</sequence>
<protein>
    <submittedName>
        <fullName evidence="1">Uncharacterized protein</fullName>
    </submittedName>
</protein>
<evidence type="ECO:0000313" key="1">
    <source>
        <dbReference type="EMBL" id="KKP70045.1"/>
    </source>
</evidence>
<dbReference type="EMBL" id="LBQB01000002">
    <property type="protein sequence ID" value="KKP70045.1"/>
    <property type="molecule type" value="Genomic_DNA"/>
</dbReference>
<evidence type="ECO:0000313" key="2">
    <source>
        <dbReference type="Proteomes" id="UP000034581"/>
    </source>
</evidence>
<gene>
    <name evidence="1" type="ORF">UR67_C0002G0165</name>
</gene>
<dbReference type="AlphaFoldDB" id="A0A0G0E3X7"/>
<accession>A0A0G0E3X7</accession>
<proteinExistence type="predicted"/>
<dbReference type="Proteomes" id="UP000034581">
    <property type="component" value="Unassembled WGS sequence"/>
</dbReference>
<dbReference type="STRING" id="1618350.UR67_C0002G0165"/>